<feature type="transmembrane region" description="Helical" evidence="6">
    <location>
        <begin position="121"/>
        <end position="142"/>
    </location>
</feature>
<evidence type="ECO:0008006" key="8">
    <source>
        <dbReference type="Google" id="ProtNLM"/>
    </source>
</evidence>
<protein>
    <recommendedName>
        <fullName evidence="8">Polysaccharide biosynthesis protein C-terminal domain-containing protein</fullName>
    </recommendedName>
</protein>
<evidence type="ECO:0000256" key="4">
    <source>
        <dbReference type="ARBA" id="ARBA00022989"/>
    </source>
</evidence>
<reference evidence="7" key="1">
    <citation type="journal article" date="2020" name="mSystems">
        <title>Genome- and Community-Level Interaction Insights into Carbon Utilization and Element Cycling Functions of Hydrothermarchaeota in Hydrothermal Sediment.</title>
        <authorList>
            <person name="Zhou Z."/>
            <person name="Liu Y."/>
            <person name="Xu W."/>
            <person name="Pan J."/>
            <person name="Luo Z.H."/>
            <person name="Li M."/>
        </authorList>
    </citation>
    <scope>NUCLEOTIDE SEQUENCE [LARGE SCALE GENOMIC DNA]</scope>
    <source>
        <strain evidence="7">HyVt-527</strain>
    </source>
</reference>
<keyword evidence="2" id="KW-1003">Cell membrane</keyword>
<dbReference type="EMBL" id="DROD01000040">
    <property type="protein sequence ID" value="HHJ51672.1"/>
    <property type="molecule type" value="Genomic_DNA"/>
</dbReference>
<feature type="transmembrane region" description="Helical" evidence="6">
    <location>
        <begin position="212"/>
        <end position="231"/>
    </location>
</feature>
<feature type="transmembrane region" description="Helical" evidence="6">
    <location>
        <begin position="291"/>
        <end position="312"/>
    </location>
</feature>
<feature type="transmembrane region" description="Helical" evidence="6">
    <location>
        <begin position="12"/>
        <end position="33"/>
    </location>
</feature>
<dbReference type="GO" id="GO:0005886">
    <property type="term" value="C:plasma membrane"/>
    <property type="evidence" value="ECO:0007669"/>
    <property type="project" value="UniProtKB-SubCell"/>
</dbReference>
<keyword evidence="3 6" id="KW-0812">Transmembrane</keyword>
<evidence type="ECO:0000256" key="3">
    <source>
        <dbReference type="ARBA" id="ARBA00022692"/>
    </source>
</evidence>
<dbReference type="InterPro" id="IPR002797">
    <property type="entry name" value="Polysacc_synth"/>
</dbReference>
<dbReference type="PANTHER" id="PTHR30250:SF11">
    <property type="entry name" value="O-ANTIGEN TRANSPORTER-RELATED"/>
    <property type="match status" value="1"/>
</dbReference>
<keyword evidence="5 6" id="KW-0472">Membrane</keyword>
<feature type="transmembrane region" description="Helical" evidence="6">
    <location>
        <begin position="154"/>
        <end position="172"/>
    </location>
</feature>
<comment type="caution">
    <text evidence="7">The sequence shown here is derived from an EMBL/GenBank/DDBJ whole genome shotgun (WGS) entry which is preliminary data.</text>
</comment>
<evidence type="ECO:0000256" key="5">
    <source>
        <dbReference type="ARBA" id="ARBA00023136"/>
    </source>
</evidence>
<evidence type="ECO:0000256" key="2">
    <source>
        <dbReference type="ARBA" id="ARBA00022475"/>
    </source>
</evidence>
<dbReference type="PANTHER" id="PTHR30250">
    <property type="entry name" value="PST FAMILY PREDICTED COLANIC ACID TRANSPORTER"/>
    <property type="match status" value="1"/>
</dbReference>
<evidence type="ECO:0000256" key="1">
    <source>
        <dbReference type="ARBA" id="ARBA00004651"/>
    </source>
</evidence>
<evidence type="ECO:0000256" key="6">
    <source>
        <dbReference type="SAM" id="Phobius"/>
    </source>
</evidence>
<feature type="transmembrane region" description="Helical" evidence="6">
    <location>
        <begin position="381"/>
        <end position="402"/>
    </location>
</feature>
<dbReference type="Pfam" id="PF01943">
    <property type="entry name" value="Polysacc_synt"/>
    <property type="match status" value="1"/>
</dbReference>
<proteinExistence type="predicted"/>
<gene>
    <name evidence="7" type="ORF">ENJ89_00630</name>
</gene>
<feature type="transmembrane region" description="Helical" evidence="6">
    <location>
        <begin position="251"/>
        <end position="270"/>
    </location>
</feature>
<keyword evidence="4 6" id="KW-1133">Transmembrane helix</keyword>
<feature type="transmembrane region" description="Helical" evidence="6">
    <location>
        <begin position="356"/>
        <end position="375"/>
    </location>
</feature>
<dbReference type="AlphaFoldDB" id="A0A7V5UDR2"/>
<dbReference type="InterPro" id="IPR050833">
    <property type="entry name" value="Poly_Biosynth_Transport"/>
</dbReference>
<evidence type="ECO:0000313" key="7">
    <source>
        <dbReference type="EMBL" id="HHJ51672.1"/>
    </source>
</evidence>
<feature type="non-terminal residue" evidence="7">
    <location>
        <position position="408"/>
    </location>
</feature>
<feature type="transmembrane region" description="Helical" evidence="6">
    <location>
        <begin position="178"/>
        <end position="200"/>
    </location>
</feature>
<organism evidence="7">
    <name type="scientific">Caldithrix abyssi</name>
    <dbReference type="NCBI Taxonomy" id="187145"/>
    <lineage>
        <taxon>Bacteria</taxon>
        <taxon>Pseudomonadati</taxon>
        <taxon>Calditrichota</taxon>
        <taxon>Calditrichia</taxon>
        <taxon>Calditrichales</taxon>
        <taxon>Calditrichaceae</taxon>
        <taxon>Caldithrix</taxon>
    </lineage>
</organism>
<comment type="subcellular location">
    <subcellularLocation>
        <location evidence="1">Cell membrane</location>
        <topology evidence="1">Multi-pass membrane protein</topology>
    </subcellularLocation>
</comment>
<feature type="transmembrane region" description="Helical" evidence="6">
    <location>
        <begin position="79"/>
        <end position="101"/>
    </location>
</feature>
<sequence length="408" mass="45320">MTRLTKSVKDLIYYLLSGAAVRVFPLLFLPVIARMLNETDFGVFSLYRLYLVLGAALVLLGVEQGLFRLLPAAEGERKNALLSAAVYFFLTAGLIATAIYLWGRDLFQPLLFEKTLPYPAFWLPALIVTGGLVSIVTTKFSAEKESRRFLQANLLRVTVFYLLFLAGLYLGYGLTAFFVAGIASDLLVVGMAAPILTASLRVRPDFADIRSLLSVGLPLMGVMLVMLLLYQSDHYLIKFFMGVEATGVYNYGYKFAAALSSFVLLTNNVWMPRLYEQGDDFLKKNLNDYSVLITTAAQGLYLLICGLFVLFAKQLIPQGFGLSFKVLAIAGAGYLFYGHSQLMDGWLILRHKSRVLLFASLVALGVNLILNVIYIPRYGLVAAAVTTTVTFILLWIMVLVYLMRSEKS</sequence>
<feature type="transmembrane region" description="Helical" evidence="6">
    <location>
        <begin position="45"/>
        <end position="67"/>
    </location>
</feature>
<accession>A0A7V5UDR2</accession>
<dbReference type="Proteomes" id="UP000886124">
    <property type="component" value="Unassembled WGS sequence"/>
</dbReference>
<name>A0A7V5UDR2_CALAY</name>